<keyword evidence="2" id="KW-1185">Reference proteome</keyword>
<dbReference type="Proteomes" id="UP000203229">
    <property type="component" value="Chromosome"/>
</dbReference>
<dbReference type="OrthoDB" id="389774at2"/>
<reference evidence="1 2" key="1">
    <citation type="submission" date="2017-07" db="EMBL/GenBank/DDBJ databases">
        <title>Complete genome sequence of Spiroplasma corruscae EC-1 (DSM 19793).</title>
        <authorList>
            <person name="Tsai Y.-M."/>
            <person name="Lo W.-S."/>
            <person name="Kuo C.-H."/>
        </authorList>
    </citation>
    <scope>NUCLEOTIDE SEQUENCE [LARGE SCALE GENOMIC DNA]</scope>
    <source>
        <strain evidence="1 2">EC-1</strain>
    </source>
</reference>
<organism evidence="1 2">
    <name type="scientific">Spiroplasma corruscae</name>
    <dbReference type="NCBI Taxonomy" id="216934"/>
    <lineage>
        <taxon>Bacteria</taxon>
        <taxon>Bacillati</taxon>
        <taxon>Mycoplasmatota</taxon>
        <taxon>Mollicutes</taxon>
        <taxon>Entomoplasmatales</taxon>
        <taxon>Spiroplasmataceae</taxon>
        <taxon>Spiroplasma</taxon>
    </lineage>
</organism>
<proteinExistence type="predicted"/>
<sequence>MSENKKLEDVIDDSAEQAFQDLLDLVFTDLEKNDVKKEKKLPFKYTNNDSNNLSSIINRAKNEINSIKTKCEKNYIIDPEEEIIKKAKIKGKSQYDSDVLREIILNRQKNKRSVSNDLTDIIKKAKFKG</sequence>
<accession>A0A222EP00</accession>
<dbReference type="EMBL" id="CP022535">
    <property type="protein sequence ID" value="ASP28121.1"/>
    <property type="molecule type" value="Genomic_DNA"/>
</dbReference>
<dbReference type="AlphaFoldDB" id="A0A222EP00"/>
<evidence type="ECO:0000313" key="1">
    <source>
        <dbReference type="EMBL" id="ASP28121.1"/>
    </source>
</evidence>
<gene>
    <name evidence="1" type="ORF">SCORR_v1c03470</name>
</gene>
<protein>
    <submittedName>
        <fullName evidence="1">Uncharacterized protein</fullName>
    </submittedName>
</protein>
<evidence type="ECO:0000313" key="2">
    <source>
        <dbReference type="Proteomes" id="UP000203229"/>
    </source>
</evidence>
<dbReference type="RefSeq" id="WP_094048570.1">
    <property type="nucleotide sequence ID" value="NZ_CP022535.1"/>
</dbReference>
<name>A0A222EP00_9MOLU</name>
<dbReference type="KEGG" id="scou:SCORR_v1c03470"/>